<reference evidence="6 7" key="1">
    <citation type="submission" date="2014-04" db="EMBL/GenBank/DDBJ databases">
        <authorList>
            <consortium name="DOE Joint Genome Institute"/>
            <person name="Kuo A."/>
            <person name="Kohler A."/>
            <person name="Nagy L.G."/>
            <person name="Floudas D."/>
            <person name="Copeland A."/>
            <person name="Barry K.W."/>
            <person name="Cichocki N."/>
            <person name="Veneault-Fourrey C."/>
            <person name="LaButti K."/>
            <person name="Lindquist E.A."/>
            <person name="Lipzen A."/>
            <person name="Lundell T."/>
            <person name="Morin E."/>
            <person name="Murat C."/>
            <person name="Sun H."/>
            <person name="Tunlid A."/>
            <person name="Henrissat B."/>
            <person name="Grigoriev I.V."/>
            <person name="Hibbett D.S."/>
            <person name="Martin F."/>
            <person name="Nordberg H.P."/>
            <person name="Cantor M.N."/>
            <person name="Hua S.X."/>
        </authorList>
    </citation>
    <scope>NUCLEOTIDE SEQUENCE [LARGE SCALE GENOMIC DNA]</scope>
    <source>
        <strain evidence="6 7">LaAM-08-1</strain>
    </source>
</reference>
<dbReference type="STRING" id="1095629.A0A0C9X0T8"/>
<evidence type="ECO:0000313" key="6">
    <source>
        <dbReference type="EMBL" id="KIJ94898.1"/>
    </source>
</evidence>
<dbReference type="SUPFAM" id="SSF144232">
    <property type="entry name" value="HIT/MYND zinc finger-like"/>
    <property type="match status" value="1"/>
</dbReference>
<evidence type="ECO:0000256" key="1">
    <source>
        <dbReference type="ARBA" id="ARBA00022723"/>
    </source>
</evidence>
<reference evidence="7" key="2">
    <citation type="submission" date="2015-01" db="EMBL/GenBank/DDBJ databases">
        <title>Evolutionary Origins and Diversification of the Mycorrhizal Mutualists.</title>
        <authorList>
            <consortium name="DOE Joint Genome Institute"/>
            <consortium name="Mycorrhizal Genomics Consortium"/>
            <person name="Kohler A."/>
            <person name="Kuo A."/>
            <person name="Nagy L.G."/>
            <person name="Floudas D."/>
            <person name="Copeland A."/>
            <person name="Barry K.W."/>
            <person name="Cichocki N."/>
            <person name="Veneault-Fourrey C."/>
            <person name="LaButti K."/>
            <person name="Lindquist E.A."/>
            <person name="Lipzen A."/>
            <person name="Lundell T."/>
            <person name="Morin E."/>
            <person name="Murat C."/>
            <person name="Riley R."/>
            <person name="Ohm R."/>
            <person name="Sun H."/>
            <person name="Tunlid A."/>
            <person name="Henrissat B."/>
            <person name="Grigoriev I.V."/>
            <person name="Hibbett D.S."/>
            <person name="Martin F."/>
        </authorList>
    </citation>
    <scope>NUCLEOTIDE SEQUENCE [LARGE SCALE GENOMIC DNA]</scope>
    <source>
        <strain evidence="7">LaAM-08-1</strain>
    </source>
</reference>
<keyword evidence="2 4" id="KW-0863">Zinc-finger</keyword>
<evidence type="ECO:0000313" key="7">
    <source>
        <dbReference type="Proteomes" id="UP000054477"/>
    </source>
</evidence>
<dbReference type="HOGENOM" id="CLU_497001_0_0_1"/>
<evidence type="ECO:0000256" key="4">
    <source>
        <dbReference type="PROSITE-ProRule" id="PRU00134"/>
    </source>
</evidence>
<dbReference type="InterPro" id="IPR002893">
    <property type="entry name" value="Znf_MYND"/>
</dbReference>
<evidence type="ECO:0000256" key="2">
    <source>
        <dbReference type="ARBA" id="ARBA00022771"/>
    </source>
</evidence>
<protein>
    <submittedName>
        <fullName evidence="6">Unplaced genomic scaffold K443scaffold_240, whole genome shotgun sequence</fullName>
    </submittedName>
</protein>
<feature type="domain" description="MYND-type" evidence="5">
    <location>
        <begin position="412"/>
        <end position="457"/>
    </location>
</feature>
<dbReference type="PROSITE" id="PS50865">
    <property type="entry name" value="ZF_MYND_2"/>
    <property type="match status" value="1"/>
</dbReference>
<dbReference type="OrthoDB" id="432970at2759"/>
<dbReference type="Proteomes" id="UP000054477">
    <property type="component" value="Unassembled WGS sequence"/>
</dbReference>
<organism evidence="6 7">
    <name type="scientific">Laccaria amethystina LaAM-08-1</name>
    <dbReference type="NCBI Taxonomy" id="1095629"/>
    <lineage>
        <taxon>Eukaryota</taxon>
        <taxon>Fungi</taxon>
        <taxon>Dikarya</taxon>
        <taxon>Basidiomycota</taxon>
        <taxon>Agaricomycotina</taxon>
        <taxon>Agaricomycetes</taxon>
        <taxon>Agaricomycetidae</taxon>
        <taxon>Agaricales</taxon>
        <taxon>Agaricineae</taxon>
        <taxon>Hydnangiaceae</taxon>
        <taxon>Laccaria</taxon>
    </lineage>
</organism>
<accession>A0A0C9X0T8</accession>
<dbReference type="EMBL" id="KN838775">
    <property type="protein sequence ID" value="KIJ94898.1"/>
    <property type="molecule type" value="Genomic_DNA"/>
</dbReference>
<dbReference type="AlphaFoldDB" id="A0A0C9X0T8"/>
<evidence type="ECO:0000259" key="5">
    <source>
        <dbReference type="PROSITE" id="PS50865"/>
    </source>
</evidence>
<sequence length="550" mass="61185">MSKKLVRSFNALSRKPLSPSGIVPNSWHFDIRYVHLEPSPSHILFLIQDTSEFSHMERLPIGLPTCSSGIEFFPDTPEEAAPEVAKALMQAFVNCFGDQASQAIAPWNLTTEDKNLAVAVGDEFKKLGVGYEALHKVGVSTKDVNDRTQEVFSRLFTALKKAVGYVDNIAFFISTPSSIIFSPLPDESPRGDQESDFELALKYVQELQRSRPPTESNDILDPKEHVEKLTREMDDIQQVIREKPEHVVKSEADNGNPDSALDYGLRLRFGFGAPRNRAQSRKYLLKALLSPTASDILKSTVHSLLIIWHMNASDTKLRMRHLHAAAHHANLSTSLCRSLLPSPSPSTMPASPAVLWLMKTTLEPHSVNAPEVCLFWKECWKAWEDRKRQVEGEKGKMDEKRVKRPNRYRCAAVGCEIEADKGRMLLRCSGKCDTDKKPSYCGKECQRADWKNHKPFCKPGAACSIIDTGTSSQGTTKPNALQIPVTMADGKTVLVSSSTMDAKKLKELKGAAEGMPSGRTIMSMVNSLTVEMVKLDGGDEEEEEKKSEVD</sequence>
<evidence type="ECO:0000256" key="3">
    <source>
        <dbReference type="ARBA" id="ARBA00022833"/>
    </source>
</evidence>
<dbReference type="Pfam" id="PF01753">
    <property type="entry name" value="zf-MYND"/>
    <property type="match status" value="1"/>
</dbReference>
<keyword evidence="7" id="KW-1185">Reference proteome</keyword>
<gene>
    <name evidence="6" type="ORF">K443DRAFT_347207</name>
</gene>
<keyword evidence="3" id="KW-0862">Zinc</keyword>
<keyword evidence="1" id="KW-0479">Metal-binding</keyword>
<dbReference type="GO" id="GO:0008270">
    <property type="term" value="F:zinc ion binding"/>
    <property type="evidence" value="ECO:0007669"/>
    <property type="project" value="UniProtKB-KW"/>
</dbReference>
<name>A0A0C9X0T8_9AGAR</name>
<proteinExistence type="predicted"/>
<dbReference type="Gene3D" id="6.10.140.2220">
    <property type="match status" value="1"/>
</dbReference>